<reference evidence="2" key="1">
    <citation type="submission" date="2021-02" db="EMBL/GenBank/DDBJ databases">
        <authorList>
            <person name="Nowell W R."/>
        </authorList>
    </citation>
    <scope>NUCLEOTIDE SEQUENCE</scope>
</reference>
<dbReference type="InterPro" id="IPR000873">
    <property type="entry name" value="AMP-dep_synth/lig_dom"/>
</dbReference>
<evidence type="ECO:0000313" key="3">
    <source>
        <dbReference type="EMBL" id="CAF3938507.1"/>
    </source>
</evidence>
<proteinExistence type="predicted"/>
<dbReference type="Proteomes" id="UP000663829">
    <property type="component" value="Unassembled WGS sequence"/>
</dbReference>
<accession>A0A814UC06</accession>
<organism evidence="2 4">
    <name type="scientific">Didymodactylos carnosus</name>
    <dbReference type="NCBI Taxonomy" id="1234261"/>
    <lineage>
        <taxon>Eukaryota</taxon>
        <taxon>Metazoa</taxon>
        <taxon>Spiralia</taxon>
        <taxon>Gnathifera</taxon>
        <taxon>Rotifera</taxon>
        <taxon>Eurotatoria</taxon>
        <taxon>Bdelloidea</taxon>
        <taxon>Philodinida</taxon>
        <taxon>Philodinidae</taxon>
        <taxon>Didymodactylos</taxon>
    </lineage>
</organism>
<evidence type="ECO:0000313" key="2">
    <source>
        <dbReference type="EMBL" id="CAF1174631.1"/>
    </source>
</evidence>
<dbReference type="EMBL" id="CAJNOQ010007640">
    <property type="protein sequence ID" value="CAF1174631.1"/>
    <property type="molecule type" value="Genomic_DNA"/>
</dbReference>
<dbReference type="PANTHER" id="PTHR45527:SF1">
    <property type="entry name" value="FATTY ACID SYNTHASE"/>
    <property type="match status" value="1"/>
</dbReference>
<feature type="domain" description="AMP-dependent synthetase/ligase" evidence="1">
    <location>
        <begin position="31"/>
        <end position="132"/>
    </location>
</feature>
<sequence length="398" mass="45186">IKLLLNINKTEYDFNYKIKCIHQKFIQQSIQYSLKVAVILDEQSLTYNEILYYVQQLSLYLMTNYNDIKSDITVIGQCVQRSIEMVIGMLSILTTGCIYLPLNPSDPLQRILTLIDDTKSSIIFLNSAIEEKFNNNNNKQIQTINIEKILANTGCSWDIHLGEIFGSRLIILQSYGNLNMEYMSKTFENKQVSFVMIVPTLMVTLCEYLDDNNYFERIKSVRSFCLLAVVSPTYVTKTFKNVVSKNVARARSGSWDIGSWIGSASLKEKKVCSRLGSSLIELARERESTSGLGSSPTSGEPLKSKIVSKLSVHIPSALIYNLYGPTECCIASSFHLINDQDLNTQQIIPIGRPLPNYEFYVLDEYLQFVSIGQIGEIYIGSNSAHAQQQLDQYRQIWT</sequence>
<dbReference type="Gene3D" id="2.30.38.10">
    <property type="entry name" value="Luciferase, Domain 3"/>
    <property type="match status" value="1"/>
</dbReference>
<dbReference type="Proteomes" id="UP000681722">
    <property type="component" value="Unassembled WGS sequence"/>
</dbReference>
<dbReference type="GO" id="GO:0005737">
    <property type="term" value="C:cytoplasm"/>
    <property type="evidence" value="ECO:0007669"/>
    <property type="project" value="TreeGrafter"/>
</dbReference>
<dbReference type="GO" id="GO:0043041">
    <property type="term" value="P:amino acid activation for nonribosomal peptide biosynthetic process"/>
    <property type="evidence" value="ECO:0007669"/>
    <property type="project" value="TreeGrafter"/>
</dbReference>
<dbReference type="AlphaFoldDB" id="A0A814UC06"/>
<dbReference type="Pfam" id="PF00501">
    <property type="entry name" value="AMP-binding"/>
    <property type="match status" value="2"/>
</dbReference>
<evidence type="ECO:0000313" key="4">
    <source>
        <dbReference type="Proteomes" id="UP000663829"/>
    </source>
</evidence>
<dbReference type="SUPFAM" id="SSF56801">
    <property type="entry name" value="Acetyl-CoA synthetase-like"/>
    <property type="match status" value="1"/>
</dbReference>
<gene>
    <name evidence="2" type="ORF">GPM918_LOCUS22369</name>
    <name evidence="3" type="ORF">SRO942_LOCUS22367</name>
</gene>
<evidence type="ECO:0000259" key="1">
    <source>
        <dbReference type="Pfam" id="PF00501"/>
    </source>
</evidence>
<name>A0A814UC06_9BILA</name>
<dbReference type="EMBL" id="CAJOBC010007640">
    <property type="protein sequence ID" value="CAF3938507.1"/>
    <property type="molecule type" value="Genomic_DNA"/>
</dbReference>
<feature type="domain" description="AMP-dependent synthetase/ligase" evidence="1">
    <location>
        <begin position="153"/>
        <end position="382"/>
    </location>
</feature>
<protein>
    <recommendedName>
        <fullName evidence="1">AMP-dependent synthetase/ligase domain-containing protein</fullName>
    </recommendedName>
</protein>
<dbReference type="GO" id="GO:0044550">
    <property type="term" value="P:secondary metabolite biosynthetic process"/>
    <property type="evidence" value="ECO:0007669"/>
    <property type="project" value="TreeGrafter"/>
</dbReference>
<dbReference type="GO" id="GO:0031177">
    <property type="term" value="F:phosphopantetheine binding"/>
    <property type="evidence" value="ECO:0007669"/>
    <property type="project" value="TreeGrafter"/>
</dbReference>
<keyword evidence="4" id="KW-1185">Reference proteome</keyword>
<dbReference type="OrthoDB" id="416786at2759"/>
<dbReference type="Gene3D" id="3.40.50.980">
    <property type="match status" value="3"/>
</dbReference>
<comment type="caution">
    <text evidence="2">The sequence shown here is derived from an EMBL/GenBank/DDBJ whole genome shotgun (WGS) entry which is preliminary data.</text>
</comment>
<feature type="non-terminal residue" evidence="2">
    <location>
        <position position="1"/>
    </location>
</feature>
<dbReference type="PANTHER" id="PTHR45527">
    <property type="entry name" value="NONRIBOSOMAL PEPTIDE SYNTHETASE"/>
    <property type="match status" value="1"/>
</dbReference>